<sequence>MGRRSSHPLPPSQKSHKFEGYSIFVQTFNNFDQAEIKQSIRENYGDVVDRIHNADIVLVLPPPTPKEGNYVYYMPAMARTESNAPNGSFEGIMFQLGTEVVRNKYSSVAIFTIGWVKYCLGLEGKVRPTDAKAIERYGVTIQVIPDRLPNRRPPGFDIFQPAPSDHLPMHLRGLHGIGFYLHGRGGQWSGWDGVIKSRKKILWRSPFAM</sequence>
<name>A0AAF0YER4_9TREE</name>
<dbReference type="Proteomes" id="UP000827549">
    <property type="component" value="Chromosome 7"/>
</dbReference>
<protein>
    <submittedName>
        <fullName evidence="1">Uncharacterized protein</fullName>
    </submittedName>
</protein>
<evidence type="ECO:0000313" key="2">
    <source>
        <dbReference type="Proteomes" id="UP000827549"/>
    </source>
</evidence>
<gene>
    <name evidence="1" type="ORF">LOC62_07G008889</name>
</gene>
<organism evidence="1 2">
    <name type="scientific">Vanrija pseudolonga</name>
    <dbReference type="NCBI Taxonomy" id="143232"/>
    <lineage>
        <taxon>Eukaryota</taxon>
        <taxon>Fungi</taxon>
        <taxon>Dikarya</taxon>
        <taxon>Basidiomycota</taxon>
        <taxon>Agaricomycotina</taxon>
        <taxon>Tremellomycetes</taxon>
        <taxon>Trichosporonales</taxon>
        <taxon>Trichosporonaceae</taxon>
        <taxon>Vanrija</taxon>
    </lineage>
</organism>
<dbReference type="RefSeq" id="XP_062631416.1">
    <property type="nucleotide sequence ID" value="XM_062775432.1"/>
</dbReference>
<keyword evidence="2" id="KW-1185">Reference proteome</keyword>
<evidence type="ECO:0000313" key="1">
    <source>
        <dbReference type="EMBL" id="WOO85390.1"/>
    </source>
</evidence>
<dbReference type="GeneID" id="87812053"/>
<dbReference type="EMBL" id="CP086720">
    <property type="protein sequence ID" value="WOO85390.1"/>
    <property type="molecule type" value="Genomic_DNA"/>
</dbReference>
<dbReference type="AlphaFoldDB" id="A0AAF0YER4"/>
<proteinExistence type="predicted"/>
<accession>A0AAF0YER4</accession>
<reference evidence="1" key="1">
    <citation type="submission" date="2023-10" db="EMBL/GenBank/DDBJ databases">
        <authorList>
            <person name="Noh H."/>
        </authorList>
    </citation>
    <scope>NUCLEOTIDE SEQUENCE</scope>
    <source>
        <strain evidence="1">DUCC4014</strain>
    </source>
</reference>